<evidence type="ECO:0000259" key="2">
    <source>
        <dbReference type="PROSITE" id="PS50943"/>
    </source>
</evidence>
<dbReference type="InterPro" id="IPR027417">
    <property type="entry name" value="P-loop_NTPase"/>
</dbReference>
<dbReference type="SMART" id="SM00530">
    <property type="entry name" value="HTH_XRE"/>
    <property type="match status" value="1"/>
</dbReference>
<protein>
    <submittedName>
        <fullName evidence="3">Transcriptional regulator with XRE-family HTH domain</fullName>
    </submittedName>
</protein>
<feature type="region of interest" description="Disordered" evidence="1">
    <location>
        <begin position="255"/>
        <end position="274"/>
    </location>
</feature>
<dbReference type="Gene3D" id="1.10.260.40">
    <property type="entry name" value="lambda repressor-like DNA-binding domains"/>
    <property type="match status" value="1"/>
</dbReference>
<gene>
    <name evidence="3" type="ORF">FHR34_000439</name>
</gene>
<dbReference type="InterPro" id="IPR001387">
    <property type="entry name" value="Cro/C1-type_HTH"/>
</dbReference>
<dbReference type="PANTHER" id="PTHR47691">
    <property type="entry name" value="REGULATOR-RELATED"/>
    <property type="match status" value="1"/>
</dbReference>
<feature type="region of interest" description="Disordered" evidence="1">
    <location>
        <begin position="475"/>
        <end position="496"/>
    </location>
</feature>
<comment type="caution">
    <text evidence="3">The sequence shown here is derived from an EMBL/GenBank/DDBJ whole genome shotgun (WGS) entry which is preliminary data.</text>
</comment>
<evidence type="ECO:0000313" key="3">
    <source>
        <dbReference type="EMBL" id="MBB4921446.1"/>
    </source>
</evidence>
<dbReference type="InterPro" id="IPR010982">
    <property type="entry name" value="Lambda_DNA-bd_dom_sf"/>
</dbReference>
<dbReference type="Pfam" id="PF09339">
    <property type="entry name" value="HTH_IclR"/>
    <property type="match status" value="1"/>
</dbReference>
<dbReference type="PROSITE" id="PS50943">
    <property type="entry name" value="HTH_CROC1"/>
    <property type="match status" value="1"/>
</dbReference>
<keyword evidence="4" id="KW-1185">Reference proteome</keyword>
<dbReference type="Proteomes" id="UP000540506">
    <property type="component" value="Unassembled WGS sequence"/>
</dbReference>
<dbReference type="RefSeq" id="WP_184933780.1">
    <property type="nucleotide sequence ID" value="NZ_JACHJV010000001.1"/>
</dbReference>
<dbReference type="Pfam" id="PF13560">
    <property type="entry name" value="HTH_31"/>
    <property type="match status" value="1"/>
</dbReference>
<dbReference type="GO" id="GO:0003677">
    <property type="term" value="F:DNA binding"/>
    <property type="evidence" value="ECO:0007669"/>
    <property type="project" value="InterPro"/>
</dbReference>
<dbReference type="CDD" id="cd00093">
    <property type="entry name" value="HTH_XRE"/>
    <property type="match status" value="1"/>
</dbReference>
<dbReference type="PANTHER" id="PTHR47691:SF3">
    <property type="entry name" value="HTH-TYPE TRANSCRIPTIONAL REGULATOR RV0890C-RELATED"/>
    <property type="match status" value="1"/>
</dbReference>
<evidence type="ECO:0000313" key="4">
    <source>
        <dbReference type="Proteomes" id="UP000540506"/>
    </source>
</evidence>
<evidence type="ECO:0000256" key="1">
    <source>
        <dbReference type="SAM" id="MobiDB-lite"/>
    </source>
</evidence>
<dbReference type="PRINTS" id="PR00364">
    <property type="entry name" value="DISEASERSIST"/>
</dbReference>
<dbReference type="GO" id="GO:0006355">
    <property type="term" value="P:regulation of DNA-templated transcription"/>
    <property type="evidence" value="ECO:0007669"/>
    <property type="project" value="InterPro"/>
</dbReference>
<sequence length="496" mass="52379">MNVQAPSAGLGALLRSARRGAGLTQEQLAGLSTISVRAIRDLEQGRVQHPRKDTIRLLADTMRLSGTHRATLELAIDSTSVGSTLRNLYGVELAPPPAPLRPLAGRRPELRALTGLLAAEHERLLTVVGLPGVGKSRLAQEAALHFHAGAQTPVLWVAMDRTAEEQTGARHRPQSALVSWVRSLISQGGNVDELAAVVREKPTLLVLDGYDAPHGGAGSGLLSLLNSCERLKVLITSRRPQQALDGRLLPLAPLPVPEAVGPEPTRAEQVGSESVGPFHPFHPLTSAPVRPPCDASPAERPAVDLMLSYVSHLRPDLLPTESVVATVTRICHALDGLPQALEAAGSWLLLYSPEQLLEIVRSTPLALIDGAAPPLPGSGPALSGLLADTVRDLNPRLARLLRAVAPLTRPWTVDAAARTLGLPPTAAARDVHALLLHGLLRQLPAAAGPVGGPARFTVLNLVRQLVPCQATFAPSRRPAQRAMPTADTPAPAHVLV</sequence>
<dbReference type="SUPFAM" id="SSF52540">
    <property type="entry name" value="P-loop containing nucleoside triphosphate hydrolases"/>
    <property type="match status" value="1"/>
</dbReference>
<feature type="domain" description="HTH cro/C1-type" evidence="2">
    <location>
        <begin position="14"/>
        <end position="69"/>
    </location>
</feature>
<organism evidence="3 4">
    <name type="scientific">Kitasatospora kifunensis</name>
    <name type="common">Streptomyces kifunensis</name>
    <dbReference type="NCBI Taxonomy" id="58351"/>
    <lineage>
        <taxon>Bacteria</taxon>
        <taxon>Bacillati</taxon>
        <taxon>Actinomycetota</taxon>
        <taxon>Actinomycetes</taxon>
        <taxon>Kitasatosporales</taxon>
        <taxon>Streptomycetaceae</taxon>
        <taxon>Kitasatospora</taxon>
    </lineage>
</organism>
<dbReference type="SUPFAM" id="SSF47413">
    <property type="entry name" value="lambda repressor-like DNA-binding domains"/>
    <property type="match status" value="1"/>
</dbReference>
<dbReference type="InterPro" id="IPR005471">
    <property type="entry name" value="Tscrpt_reg_IclR_N"/>
</dbReference>
<accession>A0A7W7QYE9</accession>
<reference evidence="3 4" key="1">
    <citation type="submission" date="2020-08" db="EMBL/GenBank/DDBJ databases">
        <title>Sequencing the genomes of 1000 actinobacteria strains.</title>
        <authorList>
            <person name="Klenk H.-P."/>
        </authorList>
    </citation>
    <scope>NUCLEOTIDE SEQUENCE [LARGE SCALE GENOMIC DNA]</scope>
    <source>
        <strain evidence="3 4">DSM 41654</strain>
    </source>
</reference>
<dbReference type="EMBL" id="JACHJV010000001">
    <property type="protein sequence ID" value="MBB4921446.1"/>
    <property type="molecule type" value="Genomic_DNA"/>
</dbReference>
<dbReference type="AlphaFoldDB" id="A0A7W7QYE9"/>
<name>A0A7W7QYE9_KITKI</name>
<proteinExistence type="predicted"/>
<dbReference type="Gene3D" id="3.40.50.300">
    <property type="entry name" value="P-loop containing nucleotide triphosphate hydrolases"/>
    <property type="match status" value="1"/>
</dbReference>